<dbReference type="Proteomes" id="UP000007797">
    <property type="component" value="Unassembled WGS sequence"/>
</dbReference>
<dbReference type="Pfam" id="PF02190">
    <property type="entry name" value="LON_substr_bdg"/>
    <property type="match status" value="1"/>
</dbReference>
<dbReference type="InterPro" id="IPR008269">
    <property type="entry name" value="Lon_proteolytic"/>
</dbReference>
<evidence type="ECO:0000313" key="13">
    <source>
        <dbReference type="EMBL" id="EGG24828.1"/>
    </source>
</evidence>
<dbReference type="InterPro" id="IPR014721">
    <property type="entry name" value="Ribsml_uS5_D2-typ_fold_subgr"/>
</dbReference>
<organism evidence="13 14">
    <name type="scientific">Cavenderia fasciculata</name>
    <name type="common">Slime mold</name>
    <name type="synonym">Dictyostelium fasciculatum</name>
    <dbReference type="NCBI Taxonomy" id="261658"/>
    <lineage>
        <taxon>Eukaryota</taxon>
        <taxon>Amoebozoa</taxon>
        <taxon>Evosea</taxon>
        <taxon>Eumycetozoa</taxon>
        <taxon>Dictyostelia</taxon>
        <taxon>Acytosteliales</taxon>
        <taxon>Cavenderiaceae</taxon>
        <taxon>Cavenderia</taxon>
    </lineage>
</organism>
<dbReference type="InterPro" id="IPR003959">
    <property type="entry name" value="ATPase_AAA_core"/>
</dbReference>
<feature type="compositionally biased region" description="Basic and acidic residues" evidence="10">
    <location>
        <begin position="89"/>
        <end position="105"/>
    </location>
</feature>
<evidence type="ECO:0000256" key="1">
    <source>
        <dbReference type="ARBA" id="ARBA00022670"/>
    </source>
</evidence>
<dbReference type="PROSITE" id="PS51786">
    <property type="entry name" value="LON_PROTEOLYTIC"/>
    <property type="match status" value="1"/>
</dbReference>
<evidence type="ECO:0000259" key="12">
    <source>
        <dbReference type="PROSITE" id="PS51787"/>
    </source>
</evidence>
<evidence type="ECO:0000256" key="7">
    <source>
        <dbReference type="PROSITE-ProRule" id="PRU01122"/>
    </source>
</evidence>
<dbReference type="GO" id="GO:0005759">
    <property type="term" value="C:mitochondrial matrix"/>
    <property type="evidence" value="ECO:0007669"/>
    <property type="project" value="TreeGrafter"/>
</dbReference>
<dbReference type="InterPro" id="IPR020568">
    <property type="entry name" value="Ribosomal_Su5_D2-typ_SF"/>
</dbReference>
<dbReference type="Gene3D" id="3.40.50.300">
    <property type="entry name" value="P-loop containing nucleotide triphosphate hydrolases"/>
    <property type="match status" value="1"/>
</dbReference>
<keyword evidence="5 8" id="KW-0067">ATP-binding</keyword>
<dbReference type="InterPro" id="IPR004815">
    <property type="entry name" value="Lon_bac/euk-typ"/>
</dbReference>
<evidence type="ECO:0000256" key="9">
    <source>
        <dbReference type="RuleBase" id="RU000592"/>
    </source>
</evidence>
<dbReference type="Pfam" id="PF00004">
    <property type="entry name" value="AAA"/>
    <property type="match status" value="1"/>
</dbReference>
<evidence type="ECO:0000256" key="3">
    <source>
        <dbReference type="ARBA" id="ARBA00022801"/>
    </source>
</evidence>
<dbReference type="GO" id="GO:0005524">
    <property type="term" value="F:ATP binding"/>
    <property type="evidence" value="ECO:0007669"/>
    <property type="project" value="UniProtKB-KW"/>
</dbReference>
<evidence type="ECO:0000256" key="5">
    <source>
        <dbReference type="ARBA" id="ARBA00022840"/>
    </source>
</evidence>
<dbReference type="STRING" id="1054147.F4PGJ4"/>
<reference evidence="14" key="1">
    <citation type="journal article" date="2011" name="Genome Res.">
        <title>Phylogeny-wide analysis of social amoeba genomes highlights ancient origins for complex intercellular communication.</title>
        <authorList>
            <person name="Heidel A.J."/>
            <person name="Lawal H.M."/>
            <person name="Felder M."/>
            <person name="Schilde C."/>
            <person name="Helps N.R."/>
            <person name="Tunggal B."/>
            <person name="Rivero F."/>
            <person name="John U."/>
            <person name="Schleicher M."/>
            <person name="Eichinger L."/>
            <person name="Platzer M."/>
            <person name="Noegel A.A."/>
            <person name="Schaap P."/>
            <person name="Gloeckner G."/>
        </authorList>
    </citation>
    <scope>NUCLEOTIDE SEQUENCE [LARGE SCALE GENOMIC DNA]</scope>
    <source>
        <strain evidence="14">SH3</strain>
    </source>
</reference>
<evidence type="ECO:0000256" key="6">
    <source>
        <dbReference type="ARBA" id="ARBA00050665"/>
    </source>
</evidence>
<dbReference type="GO" id="GO:0016887">
    <property type="term" value="F:ATP hydrolysis activity"/>
    <property type="evidence" value="ECO:0007669"/>
    <property type="project" value="InterPro"/>
</dbReference>
<feature type="active site" evidence="7">
    <location>
        <position position="936"/>
    </location>
</feature>
<dbReference type="GeneID" id="14877360"/>
<dbReference type="PANTHER" id="PTHR43718:SF2">
    <property type="entry name" value="LON PROTEASE HOMOLOG, MITOCHONDRIAL"/>
    <property type="match status" value="1"/>
</dbReference>
<feature type="active site" evidence="7">
    <location>
        <position position="979"/>
    </location>
</feature>
<keyword evidence="3 7" id="KW-0378">Hydrolase</keyword>
<dbReference type="PANTHER" id="PTHR43718">
    <property type="entry name" value="LON PROTEASE"/>
    <property type="match status" value="1"/>
</dbReference>
<dbReference type="EMBL" id="GL883006">
    <property type="protein sequence ID" value="EGG24828.1"/>
    <property type="molecule type" value="Genomic_DNA"/>
</dbReference>
<dbReference type="SMART" id="SM00382">
    <property type="entry name" value="AAA"/>
    <property type="match status" value="1"/>
</dbReference>
<dbReference type="GO" id="GO:0003697">
    <property type="term" value="F:single-stranded DNA binding"/>
    <property type="evidence" value="ECO:0007669"/>
    <property type="project" value="TreeGrafter"/>
</dbReference>
<dbReference type="InterPro" id="IPR027065">
    <property type="entry name" value="Lon_Prtase"/>
</dbReference>
<name>F4PGJ4_CACFS</name>
<dbReference type="KEGG" id="dfa:DFA_03073"/>
<comment type="similarity">
    <text evidence="7 8">Belongs to the peptidase S16 family.</text>
</comment>
<dbReference type="SMART" id="SM00464">
    <property type="entry name" value="LON"/>
    <property type="match status" value="1"/>
</dbReference>
<evidence type="ECO:0000259" key="11">
    <source>
        <dbReference type="PROSITE" id="PS51786"/>
    </source>
</evidence>
<dbReference type="NCBIfam" id="TIGR00763">
    <property type="entry name" value="lon"/>
    <property type="match status" value="1"/>
</dbReference>
<dbReference type="GO" id="GO:0004252">
    <property type="term" value="F:serine-type endopeptidase activity"/>
    <property type="evidence" value="ECO:0007669"/>
    <property type="project" value="UniProtKB-UniRule"/>
</dbReference>
<dbReference type="RefSeq" id="XP_004362679.1">
    <property type="nucleotide sequence ID" value="XM_004362622.1"/>
</dbReference>
<dbReference type="Gene3D" id="1.20.58.1480">
    <property type="match status" value="1"/>
</dbReference>
<protein>
    <recommendedName>
        <fullName evidence="9">Lon protease homolog</fullName>
        <ecNumber evidence="9">3.4.21.-</ecNumber>
    </recommendedName>
</protein>
<dbReference type="GO" id="GO:0051131">
    <property type="term" value="P:chaperone-mediated protein complex assembly"/>
    <property type="evidence" value="ECO:0007669"/>
    <property type="project" value="TreeGrafter"/>
</dbReference>
<dbReference type="Gene3D" id="3.30.230.10">
    <property type="match status" value="1"/>
</dbReference>
<dbReference type="OrthoDB" id="2411602at2759"/>
<sequence length="1046" mass="117278">MISLKLFRSATILRQSTTATATAGSLGSYVSGRSFLSSTTITTTTTTSQLNNNNNNYRLITSPSTSILSSFTINNNNSNGIQQRYMSTKKKDDKGEEVVVNDKDKEKKKKKKTTETSSTTTTTPKVAKKVSPLLKQSKLPLNAAIPKKRGRPSAASVAAATSSSSSSSSSSTTTEKEKEKKKKTVKPYITNPKDRKFLESMGLPTGAPKRKKRNSLGDVQVNVLAYPIFEKVVYPGSFAYFPINDKDYKALGSPVQLALFMVTPEIREQYGGKNRSEFHLTSLDQINHTGVLCEIKGQGKYIEGIQRVEIDDKISERRLREDREKEEANLRQLAKEFKITVTQPPTQRPLRVVATKIPDDPVKDRDQVKLRALSLQLAKRIQMLSLKFPESSFTQQFQTLSENYRIRILEEPGKMSDFVASLCRDSPIDYQKIIECTDILERLESVLPLVQTQFQLNEFNSKIEKHIDEKTAKQQKKFFLTEQMKMIKQELGIEQDEKVTLSKKFNERWEKLNVKDEQVKQVFKEEMDRLSSLEPSSSEYNVTRNYLEWITSLPWNVTTNDNFDIPSIKASLDRDHYGLDDIKEMIKTFIAVGKLRGSVGGKIILLVGPPGTGKTSIGKSIATALDRQFYRFSVGGISDVAEIKGHRRTFVGAMPGKIIQALKTVKTSNPVILIDEIDKISKGSHSDPFAALLEVLDPQQNKNFLDHYMDIPYDLSKVLFICTANLTHPIPAPLLDRMDVMRLNGYIQAEQIEIANNYIVPSVKSETGIGDDKLMITKEAIKHLCEYWCRESGVRNLKKMIERMFRKVAFKLASNPESNELITITPENLEEFAGLPKYRVKKYYQTPVPGIALGLGWSENGGVPLYVESVVDLYQPSAGLRATGSLGDVMKESIEIGYTYVKRYLELNVDPKNKFFEKNAIHIHAPEGATPKDGPSAGITMITSLLSLATGKPIQPNLAMTGEITLTGKVIPVGGITEKLIAAKREGVKKVVLPKDNRKELEDIPEFVKEGLQIYLANYYSEVADVAFNETPTLQPVEIKTRKSID</sequence>
<dbReference type="FunFam" id="1.20.5.5270:FF:000001">
    <property type="entry name" value="Lon protease homolog, mitochondrial"/>
    <property type="match status" value="1"/>
</dbReference>
<evidence type="ECO:0000313" key="14">
    <source>
        <dbReference type="Proteomes" id="UP000007797"/>
    </source>
</evidence>
<keyword evidence="1 7" id="KW-0645">Protease</keyword>
<dbReference type="InterPro" id="IPR027417">
    <property type="entry name" value="P-loop_NTPase"/>
</dbReference>
<dbReference type="PRINTS" id="PR00830">
    <property type="entry name" value="ENDOLAPTASE"/>
</dbReference>
<dbReference type="Gene3D" id="1.10.8.60">
    <property type="match status" value="1"/>
</dbReference>
<evidence type="ECO:0000256" key="4">
    <source>
        <dbReference type="ARBA" id="ARBA00022825"/>
    </source>
</evidence>
<dbReference type="CDD" id="cd19500">
    <property type="entry name" value="RecA-like_Lon"/>
    <property type="match status" value="1"/>
</dbReference>
<dbReference type="InterPro" id="IPR003111">
    <property type="entry name" value="Lon_prtase_N"/>
</dbReference>
<dbReference type="InterPro" id="IPR054594">
    <property type="entry name" value="Lon_lid"/>
</dbReference>
<dbReference type="Gene3D" id="1.20.5.5270">
    <property type="match status" value="1"/>
</dbReference>
<accession>F4PGJ4</accession>
<dbReference type="InterPro" id="IPR008268">
    <property type="entry name" value="Peptidase_S16_AS"/>
</dbReference>
<evidence type="ECO:0000256" key="8">
    <source>
        <dbReference type="RuleBase" id="RU000591"/>
    </source>
</evidence>
<feature type="compositionally biased region" description="Low complexity" evidence="10">
    <location>
        <begin position="115"/>
        <end position="131"/>
    </location>
</feature>
<dbReference type="GO" id="GO:0007005">
    <property type="term" value="P:mitochondrion organization"/>
    <property type="evidence" value="ECO:0007669"/>
    <property type="project" value="TreeGrafter"/>
</dbReference>
<dbReference type="InterPro" id="IPR003593">
    <property type="entry name" value="AAA+_ATPase"/>
</dbReference>
<dbReference type="GO" id="GO:0006515">
    <property type="term" value="P:protein quality control for misfolded or incompletely synthesized proteins"/>
    <property type="evidence" value="ECO:0007669"/>
    <property type="project" value="TreeGrafter"/>
</dbReference>
<feature type="domain" description="Lon proteolytic" evidence="11">
    <location>
        <begin position="846"/>
        <end position="1030"/>
    </location>
</feature>
<feature type="domain" description="Lon N-terminal" evidence="12">
    <location>
        <begin position="223"/>
        <end position="454"/>
    </location>
</feature>
<gene>
    <name evidence="13" type="ORF">DFA_03073</name>
</gene>
<keyword evidence="4 7" id="KW-0720">Serine protease</keyword>
<dbReference type="EC" id="3.4.21.-" evidence="9"/>
<keyword evidence="2 8" id="KW-0547">Nucleotide-binding</keyword>
<dbReference type="AlphaFoldDB" id="F4PGJ4"/>
<dbReference type="SUPFAM" id="SSF52540">
    <property type="entry name" value="P-loop containing nucleoside triphosphate hydrolases"/>
    <property type="match status" value="1"/>
</dbReference>
<feature type="region of interest" description="Disordered" evidence="10">
    <location>
        <begin position="86"/>
        <end position="186"/>
    </location>
</feature>
<dbReference type="PROSITE" id="PS51787">
    <property type="entry name" value="LON_N"/>
    <property type="match status" value="1"/>
</dbReference>
<feature type="compositionally biased region" description="Low complexity" evidence="10">
    <location>
        <begin position="153"/>
        <end position="173"/>
    </location>
</feature>
<proteinExistence type="inferred from homology"/>
<dbReference type="Pfam" id="PF22667">
    <property type="entry name" value="Lon_lid"/>
    <property type="match status" value="1"/>
</dbReference>
<keyword evidence="14" id="KW-1185">Reference proteome</keyword>
<dbReference type="SUPFAM" id="SSF54211">
    <property type="entry name" value="Ribosomal protein S5 domain 2-like"/>
    <property type="match status" value="1"/>
</dbReference>
<dbReference type="GO" id="GO:0004176">
    <property type="term" value="F:ATP-dependent peptidase activity"/>
    <property type="evidence" value="ECO:0007669"/>
    <property type="project" value="UniProtKB-UniRule"/>
</dbReference>
<evidence type="ECO:0000256" key="2">
    <source>
        <dbReference type="ARBA" id="ARBA00022741"/>
    </source>
</evidence>
<dbReference type="PROSITE" id="PS01046">
    <property type="entry name" value="LON_SER"/>
    <property type="match status" value="1"/>
</dbReference>
<evidence type="ECO:0000256" key="10">
    <source>
        <dbReference type="SAM" id="MobiDB-lite"/>
    </source>
</evidence>
<dbReference type="FunFam" id="3.40.50.300:FF:000021">
    <property type="entry name" value="Lon protease homolog"/>
    <property type="match status" value="1"/>
</dbReference>
<comment type="catalytic activity">
    <reaction evidence="6">
        <text>Hydrolysis of proteins in presence of ATP.</text>
        <dbReference type="EC" id="3.4.21.53"/>
    </reaction>
</comment>
<dbReference type="OMA" id="MGSPTHI"/>
<dbReference type="Pfam" id="PF05362">
    <property type="entry name" value="Lon_C"/>
    <property type="match status" value="1"/>
</dbReference>